<keyword evidence="4 5" id="KW-0472">Membrane</keyword>
<dbReference type="InterPro" id="IPR007667">
    <property type="entry name" value="Hypoxia_induced_domain"/>
</dbReference>
<evidence type="ECO:0000256" key="1">
    <source>
        <dbReference type="ARBA" id="ARBA00004325"/>
    </source>
</evidence>
<evidence type="ECO:0000256" key="3">
    <source>
        <dbReference type="ARBA" id="ARBA00022989"/>
    </source>
</evidence>
<name>A0A090LPH9_STRRB</name>
<evidence type="ECO:0000313" key="7">
    <source>
        <dbReference type="EMBL" id="CEF70099.1"/>
    </source>
</evidence>
<evidence type="ECO:0000259" key="6">
    <source>
        <dbReference type="PROSITE" id="PS51503"/>
    </source>
</evidence>
<proteinExistence type="predicted"/>
<dbReference type="STRING" id="34506.A0A090LPH9"/>
<keyword evidence="3 5" id="KW-1133">Transmembrane helix</keyword>
<feature type="domain" description="HIG1" evidence="6">
    <location>
        <begin position="40"/>
        <end position="133"/>
    </location>
</feature>
<protein>
    <submittedName>
        <fullName evidence="7 9">Hypoxia induced protein, domain-containing protein</fullName>
    </submittedName>
</protein>
<evidence type="ECO:0000313" key="8">
    <source>
        <dbReference type="Proteomes" id="UP000035682"/>
    </source>
</evidence>
<accession>A0A090LPH9</accession>
<evidence type="ECO:0000256" key="5">
    <source>
        <dbReference type="SAM" id="Phobius"/>
    </source>
</evidence>
<reference evidence="9" key="2">
    <citation type="submission" date="2020-12" db="UniProtKB">
        <authorList>
            <consortium name="WormBaseParasite"/>
        </authorList>
    </citation>
    <scope>IDENTIFICATION</scope>
</reference>
<dbReference type="WormBase" id="SRAE_2000473900">
    <property type="protein sequence ID" value="SRP02562"/>
    <property type="gene ID" value="WBGene00264978"/>
</dbReference>
<feature type="transmembrane region" description="Helical" evidence="5">
    <location>
        <begin position="69"/>
        <end position="86"/>
    </location>
</feature>
<evidence type="ECO:0000256" key="2">
    <source>
        <dbReference type="ARBA" id="ARBA00022692"/>
    </source>
</evidence>
<keyword evidence="8" id="KW-1185">Reference proteome</keyword>
<dbReference type="Gene3D" id="6.10.140.1320">
    <property type="match status" value="1"/>
</dbReference>
<dbReference type="OrthoDB" id="6604018at2759"/>
<organism evidence="7">
    <name type="scientific">Strongyloides ratti</name>
    <name type="common">Parasitic roundworm</name>
    <dbReference type="NCBI Taxonomy" id="34506"/>
    <lineage>
        <taxon>Eukaryota</taxon>
        <taxon>Metazoa</taxon>
        <taxon>Ecdysozoa</taxon>
        <taxon>Nematoda</taxon>
        <taxon>Chromadorea</taxon>
        <taxon>Rhabditida</taxon>
        <taxon>Tylenchina</taxon>
        <taxon>Panagrolaimomorpha</taxon>
        <taxon>Strongyloidoidea</taxon>
        <taxon>Strongyloididae</taxon>
        <taxon>Strongyloides</taxon>
    </lineage>
</organism>
<dbReference type="GO" id="GO:0097250">
    <property type="term" value="P:mitochondrial respirasome assembly"/>
    <property type="evidence" value="ECO:0007669"/>
    <property type="project" value="TreeGrafter"/>
</dbReference>
<dbReference type="InterPro" id="IPR050355">
    <property type="entry name" value="RCF1"/>
</dbReference>
<keyword evidence="2 5" id="KW-0812">Transmembrane</keyword>
<reference evidence="7 8" key="1">
    <citation type="submission" date="2014-09" db="EMBL/GenBank/DDBJ databases">
        <authorList>
            <person name="Martin A.A."/>
        </authorList>
    </citation>
    <scope>NUCLEOTIDE SEQUENCE</scope>
    <source>
        <strain evidence="8">ED321</strain>
        <strain evidence="7">ED321 Heterogonic</strain>
    </source>
</reference>
<dbReference type="RefSeq" id="XP_024509298.1">
    <property type="nucleotide sequence ID" value="XM_024643650.1"/>
</dbReference>
<gene>
    <name evidence="7 9 10" type="ORF">SRAE_2000473900</name>
</gene>
<dbReference type="PANTHER" id="PTHR12297:SF17">
    <property type="entry name" value="HIG1 DOMAIN-CONTAINING PROTEIN"/>
    <property type="match status" value="1"/>
</dbReference>
<evidence type="ECO:0000313" key="9">
    <source>
        <dbReference type="WBParaSite" id="SRAE_2000473900.1"/>
    </source>
</evidence>
<sequence length="134" mass="14426">MSSVIRSLFFRISECSTTSAHGENNEKHDNKMVRTPGIPAIPIDIGFNSGKETGGTHKTGVSEGIASNPLVPIGMGLTCLALLGMFRSSFTGDKMGAQKFMRYRIYAQFGTVCALVAGFLYAGSVILDEKKEKN</sequence>
<comment type="subcellular location">
    <subcellularLocation>
        <location evidence="1">Mitochondrion membrane</location>
    </subcellularLocation>
</comment>
<evidence type="ECO:0000313" key="10">
    <source>
        <dbReference type="WormBase" id="SRAE_2000473900"/>
    </source>
</evidence>
<dbReference type="EMBL" id="LN609529">
    <property type="protein sequence ID" value="CEF70099.1"/>
    <property type="molecule type" value="Genomic_DNA"/>
</dbReference>
<evidence type="ECO:0000256" key="4">
    <source>
        <dbReference type="ARBA" id="ARBA00023136"/>
    </source>
</evidence>
<dbReference type="AlphaFoldDB" id="A0A090LPH9"/>
<dbReference type="Proteomes" id="UP000035682">
    <property type="component" value="Unplaced"/>
</dbReference>
<dbReference type="GeneID" id="36382471"/>
<dbReference type="Pfam" id="PF04588">
    <property type="entry name" value="HIG_1_N"/>
    <property type="match status" value="1"/>
</dbReference>
<dbReference type="GO" id="GO:0031966">
    <property type="term" value="C:mitochondrial membrane"/>
    <property type="evidence" value="ECO:0007669"/>
    <property type="project" value="UniProtKB-SubCell"/>
</dbReference>
<dbReference type="PROSITE" id="PS51503">
    <property type="entry name" value="HIG1"/>
    <property type="match status" value="1"/>
</dbReference>
<dbReference type="CTD" id="36382471"/>
<feature type="transmembrane region" description="Helical" evidence="5">
    <location>
        <begin position="106"/>
        <end position="127"/>
    </location>
</feature>
<dbReference type="WBParaSite" id="SRAE_2000473900.1">
    <property type="protein sequence ID" value="SRAE_2000473900.1"/>
    <property type="gene ID" value="WBGene00264978"/>
</dbReference>
<dbReference type="PANTHER" id="PTHR12297">
    <property type="entry name" value="HYPOXIA-INDUCBILE GENE 1 HIG1 -RELATED"/>
    <property type="match status" value="1"/>
</dbReference>